<keyword evidence="2" id="KW-1185">Reference proteome</keyword>
<reference evidence="1 2" key="2">
    <citation type="journal article" date="2022" name="Mol. Ecol. Resour.">
        <title>The genomes of chicory, endive, great burdock and yacon provide insights into Asteraceae paleo-polyploidization history and plant inulin production.</title>
        <authorList>
            <person name="Fan W."/>
            <person name="Wang S."/>
            <person name="Wang H."/>
            <person name="Wang A."/>
            <person name="Jiang F."/>
            <person name="Liu H."/>
            <person name="Zhao H."/>
            <person name="Xu D."/>
            <person name="Zhang Y."/>
        </authorList>
    </citation>
    <scope>NUCLEOTIDE SEQUENCE [LARGE SCALE GENOMIC DNA]</scope>
    <source>
        <strain evidence="2">cv. Yunnan</strain>
        <tissue evidence="1">Leaves</tissue>
    </source>
</reference>
<proteinExistence type="predicted"/>
<comment type="caution">
    <text evidence="1">The sequence shown here is derived from an EMBL/GenBank/DDBJ whole genome shotgun (WGS) entry which is preliminary data.</text>
</comment>
<gene>
    <name evidence="1" type="ORF">L1987_44556</name>
</gene>
<dbReference type="EMBL" id="CM042031">
    <property type="protein sequence ID" value="KAI3785438.1"/>
    <property type="molecule type" value="Genomic_DNA"/>
</dbReference>
<organism evidence="1 2">
    <name type="scientific">Smallanthus sonchifolius</name>
    <dbReference type="NCBI Taxonomy" id="185202"/>
    <lineage>
        <taxon>Eukaryota</taxon>
        <taxon>Viridiplantae</taxon>
        <taxon>Streptophyta</taxon>
        <taxon>Embryophyta</taxon>
        <taxon>Tracheophyta</taxon>
        <taxon>Spermatophyta</taxon>
        <taxon>Magnoliopsida</taxon>
        <taxon>eudicotyledons</taxon>
        <taxon>Gunneridae</taxon>
        <taxon>Pentapetalae</taxon>
        <taxon>asterids</taxon>
        <taxon>campanulids</taxon>
        <taxon>Asterales</taxon>
        <taxon>Asteraceae</taxon>
        <taxon>Asteroideae</taxon>
        <taxon>Heliantheae alliance</taxon>
        <taxon>Millerieae</taxon>
        <taxon>Smallanthus</taxon>
    </lineage>
</organism>
<accession>A0ACB9GPJ0</accession>
<evidence type="ECO:0000313" key="1">
    <source>
        <dbReference type="EMBL" id="KAI3785438.1"/>
    </source>
</evidence>
<reference evidence="2" key="1">
    <citation type="journal article" date="2022" name="Mol. Ecol. Resour.">
        <title>The genomes of chicory, endive, great burdock and yacon provide insights into Asteraceae palaeo-polyploidization history and plant inulin production.</title>
        <authorList>
            <person name="Fan W."/>
            <person name="Wang S."/>
            <person name="Wang H."/>
            <person name="Wang A."/>
            <person name="Jiang F."/>
            <person name="Liu H."/>
            <person name="Zhao H."/>
            <person name="Xu D."/>
            <person name="Zhang Y."/>
        </authorList>
    </citation>
    <scope>NUCLEOTIDE SEQUENCE [LARGE SCALE GENOMIC DNA]</scope>
    <source>
        <strain evidence="2">cv. Yunnan</strain>
    </source>
</reference>
<sequence length="90" mass="10039">MLVFISDEQILFPAEIDNPATPAATLGFRRDSRVPRSKTTSGSPASPDDGARVSAKYLMTRSYMSLLPRSRSMSSFRPHDDPRSSNFDWS</sequence>
<dbReference type="Proteomes" id="UP001056120">
    <property type="component" value="Linkage Group LG14"/>
</dbReference>
<name>A0ACB9GPJ0_9ASTR</name>
<evidence type="ECO:0000313" key="2">
    <source>
        <dbReference type="Proteomes" id="UP001056120"/>
    </source>
</evidence>
<protein>
    <submittedName>
        <fullName evidence="1">Uncharacterized protein</fullName>
    </submittedName>
</protein>